<feature type="region of interest" description="Disordered" evidence="4">
    <location>
        <begin position="200"/>
        <end position="393"/>
    </location>
</feature>
<feature type="region of interest" description="Disordered" evidence="4">
    <location>
        <begin position="43"/>
        <end position="188"/>
    </location>
</feature>
<reference evidence="6 7" key="1">
    <citation type="submission" date="2019-02" db="EMBL/GenBank/DDBJ databases">
        <title>Deep-cultivation of Planctomycetes and their phenomic and genomic characterization uncovers novel biology.</title>
        <authorList>
            <person name="Wiegand S."/>
            <person name="Jogler M."/>
            <person name="Boedeker C."/>
            <person name="Pinto D."/>
            <person name="Vollmers J."/>
            <person name="Rivas-Marin E."/>
            <person name="Kohn T."/>
            <person name="Peeters S.H."/>
            <person name="Heuer A."/>
            <person name="Rast P."/>
            <person name="Oberbeckmann S."/>
            <person name="Bunk B."/>
            <person name="Jeske O."/>
            <person name="Meyerdierks A."/>
            <person name="Storesund J.E."/>
            <person name="Kallscheuer N."/>
            <person name="Luecker S."/>
            <person name="Lage O.M."/>
            <person name="Pohl T."/>
            <person name="Merkel B.J."/>
            <person name="Hornburger P."/>
            <person name="Mueller R.-W."/>
            <person name="Bruemmer F."/>
            <person name="Labrenz M."/>
            <person name="Spormann A.M."/>
            <person name="Op Den Camp H."/>
            <person name="Overmann J."/>
            <person name="Amann R."/>
            <person name="Jetten M.S.M."/>
            <person name="Mascher T."/>
            <person name="Medema M.H."/>
            <person name="Devos D.P."/>
            <person name="Kaster A.-K."/>
            <person name="Ovreas L."/>
            <person name="Rohde M."/>
            <person name="Galperin M.Y."/>
            <person name="Jogler C."/>
        </authorList>
    </citation>
    <scope>NUCLEOTIDE SEQUENCE [LARGE SCALE GENOMIC DNA]</scope>
    <source>
        <strain evidence="6 7">Enr8</strain>
    </source>
</reference>
<name>A0A5C5VLM2_9BACT</name>
<feature type="compositionally biased region" description="Basic and acidic residues" evidence="4">
    <location>
        <begin position="59"/>
        <end position="80"/>
    </location>
</feature>
<keyword evidence="3" id="KW-1005">Bacterial flagellum biogenesis</keyword>
<feature type="compositionally biased region" description="Polar residues" evidence="4">
    <location>
        <begin position="370"/>
        <end position="384"/>
    </location>
</feature>
<dbReference type="AlphaFoldDB" id="A0A5C5VLM2"/>
<dbReference type="Pfam" id="PF02120">
    <property type="entry name" value="Flg_hook"/>
    <property type="match status" value="1"/>
</dbReference>
<sequence>METRDSQGVQSATLSLPPRTIGVAGAAPADALAFITLIQQNSALTPKSPGAEAGSVDSRPIDDQPATEDRQPTSDDDPKAEASPTTNDDAKTVYEADEIPEELLEPAVEEASGDAATDDDRGDEEVIVVETKVATPIEEAPVEAEAEEEAVVESDEVEPAADPSLVRAEGDAADDRATAAELQGEQDEAIDRFDAQLTESVAEENSAAADSETIVETEASGDDQSQARADVETAAPEDEIQLVAEEVALEQGRADEPAAADEAERIREAQEAAAAALEQEPGGDGPSDAEQFASDRREASEKVRESSRARQEADPDAAVDPVAEVEQVQPTPPATSSNTTPDTHTAVAAMESGVAPQPGGTATQPAAATNSATTGDSSSVSEPNLGSAIQRGLQRGLLQKAKGNGDAPKIDSAKQIQLIQRVSQAVRTAQTQGGPIKLRLSPPELGSLRVELEVEEGGMKAKLEAENEAVRKVLLDNLPQLRDRLAELNLRVDSFDVSVGQDGNPQDAGGAQAEQERSSSDQQQSSGQRNSTSGETSSEETTSTPIVSADGQLNVMV</sequence>
<gene>
    <name evidence="6" type="ORF">Enr8_11170</name>
</gene>
<dbReference type="InterPro" id="IPR021136">
    <property type="entry name" value="Flagellar_hook_control-like_C"/>
</dbReference>
<evidence type="ECO:0000313" key="6">
    <source>
        <dbReference type="EMBL" id="TWT39418.1"/>
    </source>
</evidence>
<dbReference type="PANTHER" id="PTHR37533">
    <property type="entry name" value="FLAGELLAR HOOK-LENGTH CONTROL PROTEIN"/>
    <property type="match status" value="1"/>
</dbReference>
<feature type="compositionally biased region" description="Low complexity" evidence="4">
    <location>
        <begin position="355"/>
        <end position="369"/>
    </location>
</feature>
<evidence type="ECO:0000256" key="4">
    <source>
        <dbReference type="SAM" id="MobiDB-lite"/>
    </source>
</evidence>
<dbReference type="InterPro" id="IPR001635">
    <property type="entry name" value="Flag_hook_Flik"/>
</dbReference>
<protein>
    <submittedName>
        <fullName evidence="6">Flagellar hook-length control protein FliK</fullName>
    </submittedName>
</protein>
<feature type="region of interest" description="Disordered" evidence="4">
    <location>
        <begin position="1"/>
        <end position="21"/>
    </location>
</feature>
<feature type="compositionally biased region" description="Basic and acidic residues" evidence="4">
    <location>
        <begin position="168"/>
        <end position="178"/>
    </location>
</feature>
<keyword evidence="6" id="KW-0969">Cilium</keyword>
<evidence type="ECO:0000256" key="2">
    <source>
        <dbReference type="ARBA" id="ARBA00009149"/>
    </source>
</evidence>
<dbReference type="InterPro" id="IPR038610">
    <property type="entry name" value="FliK-like_C_sf"/>
</dbReference>
<feature type="compositionally biased region" description="Basic and acidic residues" evidence="4">
    <location>
        <begin position="293"/>
        <end position="313"/>
    </location>
</feature>
<evidence type="ECO:0000256" key="3">
    <source>
        <dbReference type="ARBA" id="ARBA00022795"/>
    </source>
</evidence>
<feature type="domain" description="Flagellar hook-length control protein-like C-terminal" evidence="5">
    <location>
        <begin position="427"/>
        <end position="505"/>
    </location>
</feature>
<dbReference type="GO" id="GO:0044780">
    <property type="term" value="P:bacterial-type flagellum assembly"/>
    <property type="evidence" value="ECO:0007669"/>
    <property type="project" value="InterPro"/>
</dbReference>
<evidence type="ECO:0000313" key="7">
    <source>
        <dbReference type="Proteomes" id="UP000318878"/>
    </source>
</evidence>
<dbReference type="EMBL" id="SJPF01000001">
    <property type="protein sequence ID" value="TWT39418.1"/>
    <property type="molecule type" value="Genomic_DNA"/>
</dbReference>
<feature type="compositionally biased region" description="Basic and acidic residues" evidence="4">
    <location>
        <begin position="252"/>
        <end position="270"/>
    </location>
</feature>
<feature type="compositionally biased region" description="Polar residues" evidence="4">
    <location>
        <begin position="1"/>
        <end position="14"/>
    </location>
</feature>
<organism evidence="6 7">
    <name type="scientific">Blastopirellula retiformator</name>
    <dbReference type="NCBI Taxonomy" id="2527970"/>
    <lineage>
        <taxon>Bacteria</taxon>
        <taxon>Pseudomonadati</taxon>
        <taxon>Planctomycetota</taxon>
        <taxon>Planctomycetia</taxon>
        <taxon>Pirellulales</taxon>
        <taxon>Pirellulaceae</taxon>
        <taxon>Blastopirellula</taxon>
    </lineage>
</organism>
<dbReference type="OrthoDB" id="292554at2"/>
<dbReference type="CDD" id="cd17470">
    <property type="entry name" value="T3SS_Flik_C"/>
    <property type="match status" value="1"/>
</dbReference>
<feature type="compositionally biased region" description="Low complexity" evidence="4">
    <location>
        <begin position="271"/>
        <end position="280"/>
    </location>
</feature>
<feature type="compositionally biased region" description="Acidic residues" evidence="4">
    <location>
        <begin position="140"/>
        <end position="159"/>
    </location>
</feature>
<dbReference type="Gene3D" id="3.30.750.140">
    <property type="match status" value="1"/>
</dbReference>
<dbReference type="PANTHER" id="PTHR37533:SF2">
    <property type="entry name" value="FLAGELLAR HOOK-LENGTH CONTROL PROTEIN"/>
    <property type="match status" value="1"/>
</dbReference>
<comment type="similarity">
    <text evidence="2">Belongs to the FliK family.</text>
</comment>
<keyword evidence="6" id="KW-0966">Cell projection</keyword>
<accession>A0A5C5VLM2</accession>
<evidence type="ECO:0000256" key="1">
    <source>
        <dbReference type="ARBA" id="ARBA00003944"/>
    </source>
</evidence>
<comment type="caution">
    <text evidence="6">The sequence shown here is derived from an EMBL/GenBank/DDBJ whole genome shotgun (WGS) entry which is preliminary data.</text>
</comment>
<dbReference type="RefSeq" id="WP_146429588.1">
    <property type="nucleotide sequence ID" value="NZ_SJPF01000001.1"/>
</dbReference>
<feature type="compositionally biased region" description="Low complexity" evidence="4">
    <location>
        <begin position="316"/>
        <end position="343"/>
    </location>
</feature>
<keyword evidence="7" id="KW-1185">Reference proteome</keyword>
<dbReference type="InterPro" id="IPR052563">
    <property type="entry name" value="FliK"/>
</dbReference>
<proteinExistence type="inferred from homology"/>
<dbReference type="GO" id="GO:0009424">
    <property type="term" value="C:bacterial-type flagellum hook"/>
    <property type="evidence" value="ECO:0007669"/>
    <property type="project" value="InterPro"/>
</dbReference>
<dbReference type="Proteomes" id="UP000318878">
    <property type="component" value="Unassembled WGS sequence"/>
</dbReference>
<feature type="region of interest" description="Disordered" evidence="4">
    <location>
        <begin position="497"/>
        <end position="557"/>
    </location>
</feature>
<dbReference type="PRINTS" id="PR01007">
    <property type="entry name" value="FLGHOOKFLIK"/>
</dbReference>
<comment type="function">
    <text evidence="1">Controls the length of the flagellar hook.</text>
</comment>
<evidence type="ECO:0000259" key="5">
    <source>
        <dbReference type="Pfam" id="PF02120"/>
    </source>
</evidence>
<keyword evidence="6" id="KW-0282">Flagellum</keyword>
<feature type="compositionally biased region" description="Acidic residues" evidence="4">
    <location>
        <begin position="95"/>
        <end position="127"/>
    </location>
</feature>
<feature type="compositionally biased region" description="Low complexity" evidence="4">
    <location>
        <begin position="520"/>
        <end position="544"/>
    </location>
</feature>